<keyword evidence="3" id="KW-0804">Transcription</keyword>
<dbReference type="InterPro" id="IPR050109">
    <property type="entry name" value="HTH-type_TetR-like_transc_reg"/>
</dbReference>
<dbReference type="Pfam" id="PF00440">
    <property type="entry name" value="TetR_N"/>
    <property type="match status" value="1"/>
</dbReference>
<dbReference type="PANTHER" id="PTHR30055">
    <property type="entry name" value="HTH-TYPE TRANSCRIPTIONAL REGULATOR RUTR"/>
    <property type="match status" value="1"/>
</dbReference>
<dbReference type="Gene3D" id="1.10.357.10">
    <property type="entry name" value="Tetracycline Repressor, domain 2"/>
    <property type="match status" value="1"/>
</dbReference>
<dbReference type="GO" id="GO:0003700">
    <property type="term" value="F:DNA-binding transcription factor activity"/>
    <property type="evidence" value="ECO:0007669"/>
    <property type="project" value="TreeGrafter"/>
</dbReference>
<proteinExistence type="predicted"/>
<dbReference type="PANTHER" id="PTHR30055:SF243">
    <property type="entry name" value="HTH-TYPE TRANSCRIPTIONAL REGULATOR RV1816"/>
    <property type="match status" value="1"/>
</dbReference>
<accession>A0A495EG30</accession>
<dbReference type="Proteomes" id="UP000276055">
    <property type="component" value="Unassembled WGS sequence"/>
</dbReference>
<gene>
    <name evidence="7" type="ORF">C8D78_3024</name>
</gene>
<dbReference type="EMBL" id="RBIR01000007">
    <property type="protein sequence ID" value="RKR15503.1"/>
    <property type="molecule type" value="Genomic_DNA"/>
</dbReference>
<dbReference type="InterPro" id="IPR025996">
    <property type="entry name" value="MT1864/Rv1816-like_C"/>
</dbReference>
<dbReference type="InterPro" id="IPR001647">
    <property type="entry name" value="HTH_TetR"/>
</dbReference>
<dbReference type="SUPFAM" id="SSF48498">
    <property type="entry name" value="Tetracyclin repressor-like, C-terminal domain"/>
    <property type="match status" value="1"/>
</dbReference>
<keyword evidence="1" id="KW-0805">Transcription regulation</keyword>
<evidence type="ECO:0000256" key="4">
    <source>
        <dbReference type="PROSITE-ProRule" id="PRU00335"/>
    </source>
</evidence>
<feature type="domain" description="HTH tetR-type" evidence="6">
    <location>
        <begin position="40"/>
        <end position="100"/>
    </location>
</feature>
<dbReference type="OrthoDB" id="3210322at2"/>
<protein>
    <submittedName>
        <fullName evidence="7">TetR family transcriptional regulator</fullName>
    </submittedName>
</protein>
<evidence type="ECO:0000256" key="2">
    <source>
        <dbReference type="ARBA" id="ARBA00023125"/>
    </source>
</evidence>
<dbReference type="PROSITE" id="PS50977">
    <property type="entry name" value="HTH_TETR_2"/>
    <property type="match status" value="1"/>
</dbReference>
<dbReference type="InterPro" id="IPR009057">
    <property type="entry name" value="Homeodomain-like_sf"/>
</dbReference>
<dbReference type="Pfam" id="PF13305">
    <property type="entry name" value="TetR_C_33"/>
    <property type="match status" value="1"/>
</dbReference>
<evidence type="ECO:0000313" key="7">
    <source>
        <dbReference type="EMBL" id="RKR15503.1"/>
    </source>
</evidence>
<evidence type="ECO:0000313" key="8">
    <source>
        <dbReference type="Proteomes" id="UP000276055"/>
    </source>
</evidence>
<feature type="region of interest" description="Disordered" evidence="5">
    <location>
        <begin position="1"/>
        <end position="38"/>
    </location>
</feature>
<evidence type="ECO:0000256" key="5">
    <source>
        <dbReference type="SAM" id="MobiDB-lite"/>
    </source>
</evidence>
<dbReference type="GO" id="GO:0000976">
    <property type="term" value="F:transcription cis-regulatory region binding"/>
    <property type="evidence" value="ECO:0007669"/>
    <property type="project" value="TreeGrafter"/>
</dbReference>
<comment type="caution">
    <text evidence="7">The sequence shown here is derived from an EMBL/GenBank/DDBJ whole genome shotgun (WGS) entry which is preliminary data.</text>
</comment>
<dbReference type="InterPro" id="IPR036271">
    <property type="entry name" value="Tet_transcr_reg_TetR-rel_C_sf"/>
</dbReference>
<dbReference type="SUPFAM" id="SSF46689">
    <property type="entry name" value="Homeodomain-like"/>
    <property type="match status" value="1"/>
</dbReference>
<feature type="DNA-binding region" description="H-T-H motif" evidence="4">
    <location>
        <begin position="63"/>
        <end position="82"/>
    </location>
</feature>
<sequence length="268" mass="28058">MPEDKNPEDKNAAVSETTGEAVGPSAAATRPGTPRERARARTVADILRLGREQLALHGAAALSLRAVARDLGVVSSAVYRYVESREELLTLLLIDAYNELGDEVDAAVAAVPEGDFGGRFAALGGAVRGWALREPSRYALLFGSPVPGYRAPAERTTAPGTRVISALMTILDGAFRAGQLSAQGRPGPAVPAGLARDLAKIRLEFGLAVPDDLLARGALAWTSLFGAVSFEVFGQYGEDSFTDRGQLFDHHLAVLADVAGLRAAGAVP</sequence>
<evidence type="ECO:0000256" key="3">
    <source>
        <dbReference type="ARBA" id="ARBA00023163"/>
    </source>
</evidence>
<keyword evidence="2 4" id="KW-0238">DNA-binding</keyword>
<evidence type="ECO:0000256" key="1">
    <source>
        <dbReference type="ARBA" id="ARBA00023015"/>
    </source>
</evidence>
<evidence type="ECO:0000259" key="6">
    <source>
        <dbReference type="PROSITE" id="PS50977"/>
    </source>
</evidence>
<dbReference type="RefSeq" id="WP_120954665.1">
    <property type="nucleotide sequence ID" value="NZ_RBIR01000007.1"/>
</dbReference>
<organism evidence="7 8">
    <name type="scientific">Arthrobacter oryzae</name>
    <dbReference type="NCBI Taxonomy" id="409290"/>
    <lineage>
        <taxon>Bacteria</taxon>
        <taxon>Bacillati</taxon>
        <taxon>Actinomycetota</taxon>
        <taxon>Actinomycetes</taxon>
        <taxon>Micrococcales</taxon>
        <taxon>Micrococcaceae</taxon>
        <taxon>Arthrobacter</taxon>
    </lineage>
</organism>
<feature type="compositionally biased region" description="Basic and acidic residues" evidence="5">
    <location>
        <begin position="1"/>
        <end position="11"/>
    </location>
</feature>
<dbReference type="AlphaFoldDB" id="A0A495EG30"/>
<reference evidence="7 8" key="1">
    <citation type="submission" date="2018-10" db="EMBL/GenBank/DDBJ databases">
        <title>Genomic Encyclopedia of Type Strains, Phase IV (KMG-IV): sequencing the most valuable type-strain genomes for metagenomic binning, comparative biology and taxonomic classification.</title>
        <authorList>
            <person name="Goeker M."/>
        </authorList>
    </citation>
    <scope>NUCLEOTIDE SEQUENCE [LARGE SCALE GENOMIC DNA]</scope>
    <source>
        <strain evidence="7 8">DSM 25586</strain>
    </source>
</reference>
<name>A0A495EG30_9MICC</name>